<dbReference type="EMBL" id="JAODUP010000003">
    <property type="protein sequence ID" value="KAK2170366.1"/>
    <property type="molecule type" value="Genomic_DNA"/>
</dbReference>
<dbReference type="Proteomes" id="UP001208570">
    <property type="component" value="Unassembled WGS sequence"/>
</dbReference>
<evidence type="ECO:0000259" key="1">
    <source>
        <dbReference type="Pfam" id="PF23070"/>
    </source>
</evidence>
<dbReference type="AlphaFoldDB" id="A0AAD9NJA0"/>
<keyword evidence="3" id="KW-1185">Reference proteome</keyword>
<dbReference type="Pfam" id="PF23070">
    <property type="entry name" value="DUF7043"/>
    <property type="match status" value="1"/>
</dbReference>
<evidence type="ECO:0000313" key="3">
    <source>
        <dbReference type="Proteomes" id="UP001208570"/>
    </source>
</evidence>
<comment type="caution">
    <text evidence="2">The sequence shown here is derived from an EMBL/GenBank/DDBJ whole genome shotgun (WGS) entry which is preliminary data.</text>
</comment>
<name>A0AAD9NJA0_9ANNE</name>
<dbReference type="InterPro" id="IPR055471">
    <property type="entry name" value="DUF7043"/>
</dbReference>
<evidence type="ECO:0000313" key="2">
    <source>
        <dbReference type="EMBL" id="KAK2170366.1"/>
    </source>
</evidence>
<proteinExistence type="predicted"/>
<organism evidence="2 3">
    <name type="scientific">Paralvinella palmiformis</name>
    <dbReference type="NCBI Taxonomy" id="53620"/>
    <lineage>
        <taxon>Eukaryota</taxon>
        <taxon>Metazoa</taxon>
        <taxon>Spiralia</taxon>
        <taxon>Lophotrochozoa</taxon>
        <taxon>Annelida</taxon>
        <taxon>Polychaeta</taxon>
        <taxon>Sedentaria</taxon>
        <taxon>Canalipalpata</taxon>
        <taxon>Terebellida</taxon>
        <taxon>Terebelliformia</taxon>
        <taxon>Alvinellidae</taxon>
        <taxon>Paralvinella</taxon>
    </lineage>
</organism>
<reference evidence="2" key="1">
    <citation type="journal article" date="2023" name="Mol. Biol. Evol.">
        <title>Third-Generation Sequencing Reveals the Adaptive Role of the Epigenome in Three Deep-Sea Polychaetes.</title>
        <authorList>
            <person name="Perez M."/>
            <person name="Aroh O."/>
            <person name="Sun Y."/>
            <person name="Lan Y."/>
            <person name="Juniper S.K."/>
            <person name="Young C.R."/>
            <person name="Angers B."/>
            <person name="Qian P.Y."/>
        </authorList>
    </citation>
    <scope>NUCLEOTIDE SEQUENCE</scope>
    <source>
        <strain evidence="2">P08H-3</strain>
    </source>
</reference>
<accession>A0AAD9NJA0</accession>
<sequence>MRQTLIIGRCRFSPVDFISKLACRRPCRSMMAKISGIDVKACEKPLKARISNQSVLHSDGYVLGALLPGHVPRHKIGYCEFPEFLWEPREDGREQIWFTKALYNDVNADWTSRQEVKVNPTQYVVTLATRTPCVKESVNISYHCVEKRVYQSVICLSEEPQHKYRVQIQRNGAIDSLQTDIFVTAKEQREWSFCPIDGGFDFTAKLNGIKKRVQRGFSEAANKETTAYFYYSPVCPLRGRGRPPNNVHYAEMYIQRTAGRCTSSAAHKFANYCKKSCGLCGHSADLVPSLGPECYFPKDWRGDWLWYETDRVEDVKIGPGQVSFSHLGSFICKGKHWLYKQYKMMSHYSNGCRPRYTCMQFRKDQNILKFQISRSNIGDHSFGLCKFEDDPSPLRNTIRSANMKLLLCNCGLSGQLDINVTFPVDAGCTGIITDWDSGQCREKGALHLSVYPCDKFNWKDVPSRKCHISQRSSSVRTERPKYTPSGELSVGEETLYQYRPPTRASKADRIRDTHQPGRILRDPANAVRGKSSSCPYTTITSVAVGVLFSLWLSNPDKHVVACT</sequence>
<protein>
    <recommendedName>
        <fullName evidence="1">DUF7043 domain-containing protein</fullName>
    </recommendedName>
</protein>
<gene>
    <name evidence="2" type="ORF">LSH36_3g19134</name>
</gene>
<feature type="domain" description="DUF7043" evidence="1">
    <location>
        <begin position="292"/>
        <end position="386"/>
    </location>
</feature>